<evidence type="ECO:0000256" key="3">
    <source>
        <dbReference type="ARBA" id="ARBA00022833"/>
    </source>
</evidence>
<evidence type="ECO:0000256" key="4">
    <source>
        <dbReference type="PROSITE-ProRule" id="PRU00134"/>
    </source>
</evidence>
<dbReference type="Proteomes" id="UP000076154">
    <property type="component" value="Unassembled WGS sequence"/>
</dbReference>
<dbReference type="InterPro" id="IPR036770">
    <property type="entry name" value="Ankyrin_rpt-contain_sf"/>
</dbReference>
<dbReference type="Gene3D" id="6.10.140.2220">
    <property type="match status" value="1"/>
</dbReference>
<evidence type="ECO:0000313" key="6">
    <source>
        <dbReference type="EMBL" id="RDB25828.1"/>
    </source>
</evidence>
<evidence type="ECO:0000259" key="5">
    <source>
        <dbReference type="PROSITE" id="PS50865"/>
    </source>
</evidence>
<dbReference type="InterPro" id="IPR002893">
    <property type="entry name" value="Znf_MYND"/>
</dbReference>
<sequence length="324" mass="36926">MTSPRISGAMTDEVRARWSALAKDRDDPEKGRPISELIKTNDTLKGLESQRLRTYCTSERMQPSRDLDRYGKILFSGELNMVQFDFLTRVAEHISIEDESDEAKQAAHKAAAQELYDLRWGPTKVPIYNLLGLLSMILPSRRTEYLEIARFLIQTAKVPVDGTDLSGTTALSQAFSTKPGLDFEYAQMLYDAGGEVNNRNRYGCTVGQEIVQVYLPKDHKAVEDALTAFRWFMTHGGSVYIEDTDGYTVRQLVDRGRFKGFQPIMEKEYKRRAARGDQCCNLCGREDVKLLLCSRCKKVRYCQPGPGRKCQKTDWPRHKKVCKA</sequence>
<dbReference type="Pfam" id="PF01753">
    <property type="entry name" value="zf-MYND"/>
    <property type="match status" value="1"/>
</dbReference>
<keyword evidence="3" id="KW-0862">Zinc</keyword>
<dbReference type="SUPFAM" id="SSF144232">
    <property type="entry name" value="HIT/MYND zinc finger-like"/>
    <property type="match status" value="1"/>
</dbReference>
<dbReference type="AlphaFoldDB" id="A0A369JVK3"/>
<dbReference type="InParanoid" id="A0A369JVK3"/>
<comment type="caution">
    <text evidence="6">The sequence shown here is derived from an EMBL/GenBank/DDBJ whole genome shotgun (WGS) entry which is preliminary data.</text>
</comment>
<feature type="domain" description="MYND-type" evidence="5">
    <location>
        <begin position="280"/>
        <end position="322"/>
    </location>
</feature>
<organism evidence="6 7">
    <name type="scientific">Hypsizygus marmoreus</name>
    <name type="common">White beech mushroom</name>
    <name type="synonym">Agaricus marmoreus</name>
    <dbReference type="NCBI Taxonomy" id="39966"/>
    <lineage>
        <taxon>Eukaryota</taxon>
        <taxon>Fungi</taxon>
        <taxon>Dikarya</taxon>
        <taxon>Basidiomycota</taxon>
        <taxon>Agaricomycotina</taxon>
        <taxon>Agaricomycetes</taxon>
        <taxon>Agaricomycetidae</taxon>
        <taxon>Agaricales</taxon>
        <taxon>Tricholomatineae</taxon>
        <taxon>Lyophyllaceae</taxon>
        <taxon>Hypsizygus</taxon>
    </lineage>
</organism>
<keyword evidence="7" id="KW-1185">Reference proteome</keyword>
<name>A0A369JVK3_HYPMA</name>
<dbReference type="OrthoDB" id="432970at2759"/>
<accession>A0A369JVK3</accession>
<evidence type="ECO:0000256" key="1">
    <source>
        <dbReference type="ARBA" id="ARBA00022723"/>
    </source>
</evidence>
<reference evidence="6" key="1">
    <citation type="submission" date="2018-04" db="EMBL/GenBank/DDBJ databases">
        <title>Whole genome sequencing of Hypsizygus marmoreus.</title>
        <authorList>
            <person name="Choi I.-G."/>
            <person name="Min B."/>
            <person name="Kim J.-G."/>
            <person name="Kim S."/>
            <person name="Oh Y.-L."/>
            <person name="Kong W.-S."/>
            <person name="Park H."/>
            <person name="Jeong J."/>
            <person name="Song E.-S."/>
        </authorList>
    </citation>
    <scope>NUCLEOTIDE SEQUENCE [LARGE SCALE GENOMIC DNA]</scope>
    <source>
        <strain evidence="6">51987-8</strain>
    </source>
</reference>
<dbReference type="PROSITE" id="PS50865">
    <property type="entry name" value="ZF_MYND_2"/>
    <property type="match status" value="1"/>
</dbReference>
<dbReference type="STRING" id="39966.A0A369JVK3"/>
<proteinExistence type="predicted"/>
<dbReference type="EMBL" id="LUEZ02000040">
    <property type="protein sequence ID" value="RDB25828.1"/>
    <property type="molecule type" value="Genomic_DNA"/>
</dbReference>
<dbReference type="SUPFAM" id="SSF48403">
    <property type="entry name" value="Ankyrin repeat"/>
    <property type="match status" value="1"/>
</dbReference>
<evidence type="ECO:0000256" key="2">
    <source>
        <dbReference type="ARBA" id="ARBA00022771"/>
    </source>
</evidence>
<evidence type="ECO:0000313" key="7">
    <source>
        <dbReference type="Proteomes" id="UP000076154"/>
    </source>
</evidence>
<dbReference type="GO" id="GO:0008270">
    <property type="term" value="F:zinc ion binding"/>
    <property type="evidence" value="ECO:0007669"/>
    <property type="project" value="UniProtKB-KW"/>
</dbReference>
<gene>
    <name evidence="6" type="ORF">Hypma_006177</name>
</gene>
<keyword evidence="2 4" id="KW-0863">Zinc-finger</keyword>
<protein>
    <recommendedName>
        <fullName evidence="5">MYND-type domain-containing protein</fullName>
    </recommendedName>
</protein>
<keyword evidence="1" id="KW-0479">Metal-binding</keyword>
<dbReference type="Gene3D" id="1.25.40.20">
    <property type="entry name" value="Ankyrin repeat-containing domain"/>
    <property type="match status" value="1"/>
</dbReference>